<dbReference type="Proteomes" id="UP000050741">
    <property type="component" value="Unassembled WGS sequence"/>
</dbReference>
<dbReference type="PANTHER" id="PTHR31977">
    <property type="entry name" value="UPF0696 PROTEIN C11ORF68"/>
    <property type="match status" value="1"/>
</dbReference>
<dbReference type="InterPro" id="IPR023398">
    <property type="entry name" value="TIF_eIF4e-like"/>
</dbReference>
<evidence type="ECO:0000313" key="5">
    <source>
        <dbReference type="WBParaSite" id="GPLIN_001218900"/>
    </source>
</evidence>
<name>A0A183CH33_GLOPA</name>
<evidence type="ECO:0000256" key="3">
    <source>
        <dbReference type="SAM" id="SignalP"/>
    </source>
</evidence>
<dbReference type="PANTHER" id="PTHR31977:SF1">
    <property type="entry name" value="UPF0696 PROTEIN C11ORF68"/>
    <property type="match status" value="1"/>
</dbReference>
<evidence type="ECO:0000256" key="2">
    <source>
        <dbReference type="SAM" id="MobiDB-lite"/>
    </source>
</evidence>
<reference evidence="4" key="1">
    <citation type="submission" date="2013-12" db="EMBL/GenBank/DDBJ databases">
        <authorList>
            <person name="Aslett M."/>
        </authorList>
    </citation>
    <scope>NUCLEOTIDE SEQUENCE [LARGE SCALE GENOMIC DNA]</scope>
    <source>
        <strain evidence="4">Lindley</strain>
    </source>
</reference>
<keyword evidence="4" id="KW-1185">Reference proteome</keyword>
<comment type="similarity">
    <text evidence="1">Belongs to the UPF0696 family.</text>
</comment>
<feature type="compositionally biased region" description="Low complexity" evidence="2">
    <location>
        <begin position="123"/>
        <end position="140"/>
    </location>
</feature>
<feature type="chain" id="PRO_5008147595" evidence="3">
    <location>
        <begin position="26"/>
        <end position="347"/>
    </location>
</feature>
<dbReference type="WBParaSite" id="GPLIN_001218900">
    <property type="protein sequence ID" value="GPLIN_001218900"/>
    <property type="gene ID" value="GPLIN_001218900"/>
</dbReference>
<accession>A0A183CH33</accession>
<dbReference type="InterPro" id="IPR015034">
    <property type="entry name" value="Bles03"/>
</dbReference>
<keyword evidence="3" id="KW-0732">Signal</keyword>
<evidence type="ECO:0000256" key="1">
    <source>
        <dbReference type="ARBA" id="ARBA00010568"/>
    </source>
</evidence>
<sequence>MGTSMPKFVFTYGLITVLLLTNAVAMPRKKTPVRHSVEGADNADNISLYPEYLKLGPRKSSNARFGQLPAFDQQMSPIRHVASISSPKNYNQDDKLGQEDWPRLSSIQNQQVERQQRTNPRPSISYSSAAEGSSRSPSSSQVPVYKPPHLRQKEKSKHEEAQGEGNRSNNYYPVSAITHPGDKSAYTNTNKKPSEVNEVPFLFEQNVVQMAEFKIEKHEAGKWMMFFDKHSELDTKWAEAKRLYNAGTLEGIKSMKVSTAFDNPRARDKKKGVIIFYCGPSWDEAKMMSIGHRLLDKMPYKFHFAYKADWQTLEGTRATGNLKNHLYVIKPSDEQLKSSQFKKSGDE</sequence>
<reference evidence="5" key="3">
    <citation type="submission" date="2016-06" db="UniProtKB">
        <authorList>
            <consortium name="WormBaseParasite"/>
        </authorList>
    </citation>
    <scope>IDENTIFICATION</scope>
</reference>
<reference evidence="4" key="2">
    <citation type="submission" date="2014-05" db="EMBL/GenBank/DDBJ databases">
        <title>The genome and life-stage specific transcriptomes of Globodera pallida elucidate key aspects of plant parasitism by a cyst nematode.</title>
        <authorList>
            <person name="Cotton J.A."/>
            <person name="Lilley C.J."/>
            <person name="Jones L.M."/>
            <person name="Kikuchi T."/>
            <person name="Reid A.J."/>
            <person name="Thorpe P."/>
            <person name="Tsai I.J."/>
            <person name="Beasley H."/>
            <person name="Blok V."/>
            <person name="Cock P.J.A."/>
            <person name="Van den Akker S.E."/>
            <person name="Holroyd N."/>
            <person name="Hunt M."/>
            <person name="Mantelin S."/>
            <person name="Naghra H."/>
            <person name="Pain A."/>
            <person name="Palomares-Rius J.E."/>
            <person name="Zarowiecki M."/>
            <person name="Berriman M."/>
            <person name="Jones J.T."/>
            <person name="Urwin P.E."/>
        </authorList>
    </citation>
    <scope>NUCLEOTIDE SEQUENCE [LARGE SCALE GENOMIC DNA]</scope>
    <source>
        <strain evidence="4">Lindley</strain>
    </source>
</reference>
<dbReference type="Gene3D" id="3.30.760.10">
    <property type="entry name" value="RNA Cap, Translation Initiation Factor Eif4e"/>
    <property type="match status" value="1"/>
</dbReference>
<organism evidence="4 5">
    <name type="scientific">Globodera pallida</name>
    <name type="common">Potato cyst nematode worm</name>
    <name type="synonym">Heterodera pallida</name>
    <dbReference type="NCBI Taxonomy" id="36090"/>
    <lineage>
        <taxon>Eukaryota</taxon>
        <taxon>Metazoa</taxon>
        <taxon>Ecdysozoa</taxon>
        <taxon>Nematoda</taxon>
        <taxon>Chromadorea</taxon>
        <taxon>Rhabditida</taxon>
        <taxon>Tylenchina</taxon>
        <taxon>Tylenchomorpha</taxon>
        <taxon>Tylenchoidea</taxon>
        <taxon>Heteroderidae</taxon>
        <taxon>Heteroderinae</taxon>
        <taxon>Globodera</taxon>
    </lineage>
</organism>
<evidence type="ECO:0000313" key="4">
    <source>
        <dbReference type="Proteomes" id="UP000050741"/>
    </source>
</evidence>
<feature type="region of interest" description="Disordered" evidence="2">
    <location>
        <begin position="108"/>
        <end position="191"/>
    </location>
</feature>
<protein>
    <submittedName>
        <fullName evidence="5">Rhodanese domain-containing protein</fullName>
    </submittedName>
</protein>
<proteinExistence type="inferred from homology"/>
<feature type="compositionally biased region" description="Polar residues" evidence="2">
    <location>
        <begin position="108"/>
        <end position="122"/>
    </location>
</feature>
<feature type="compositionally biased region" description="Basic and acidic residues" evidence="2">
    <location>
        <begin position="151"/>
        <end position="161"/>
    </location>
</feature>
<feature type="signal peptide" evidence="3">
    <location>
        <begin position="1"/>
        <end position="25"/>
    </location>
</feature>
<dbReference type="SUPFAM" id="SSF55418">
    <property type="entry name" value="eIF4e-like"/>
    <property type="match status" value="1"/>
</dbReference>
<dbReference type="AlphaFoldDB" id="A0A183CH33"/>